<dbReference type="Proteomes" id="UP000606922">
    <property type="component" value="Unassembled WGS sequence"/>
</dbReference>
<feature type="domain" description="Heparan-alpha-glucosaminide N-acetyltransferase catalytic" evidence="3">
    <location>
        <begin position="3"/>
        <end position="184"/>
    </location>
</feature>
<dbReference type="InterPro" id="IPR007349">
    <property type="entry name" value="DUF418"/>
</dbReference>
<name>A0A916STA9_9MICO</name>
<dbReference type="RefSeq" id="WP_188511810.1">
    <property type="nucleotide sequence ID" value="NZ_BMGB01000002.1"/>
</dbReference>
<feature type="transmembrane region" description="Helical" evidence="1">
    <location>
        <begin position="240"/>
        <end position="258"/>
    </location>
</feature>
<feature type="transmembrane region" description="Helical" evidence="1">
    <location>
        <begin position="12"/>
        <end position="31"/>
    </location>
</feature>
<organism evidence="4 5">
    <name type="scientific">Conyzicola nivalis</name>
    <dbReference type="NCBI Taxonomy" id="1477021"/>
    <lineage>
        <taxon>Bacteria</taxon>
        <taxon>Bacillati</taxon>
        <taxon>Actinomycetota</taxon>
        <taxon>Actinomycetes</taxon>
        <taxon>Micrococcales</taxon>
        <taxon>Microbacteriaceae</taxon>
        <taxon>Conyzicola</taxon>
    </lineage>
</organism>
<reference evidence="4" key="1">
    <citation type="journal article" date="2014" name="Int. J. Syst. Evol. Microbiol.">
        <title>Complete genome sequence of Corynebacterium casei LMG S-19264T (=DSM 44701T), isolated from a smear-ripened cheese.</title>
        <authorList>
            <consortium name="US DOE Joint Genome Institute (JGI-PGF)"/>
            <person name="Walter F."/>
            <person name="Albersmeier A."/>
            <person name="Kalinowski J."/>
            <person name="Ruckert C."/>
        </authorList>
    </citation>
    <scope>NUCLEOTIDE SEQUENCE</scope>
    <source>
        <strain evidence="4">CGMCC 1.12813</strain>
    </source>
</reference>
<feature type="transmembrane region" description="Helical" evidence="1">
    <location>
        <begin position="125"/>
        <end position="150"/>
    </location>
</feature>
<keyword evidence="1" id="KW-0812">Transmembrane</keyword>
<dbReference type="AlphaFoldDB" id="A0A916STA9"/>
<feature type="transmembrane region" description="Helical" evidence="1">
    <location>
        <begin position="43"/>
        <end position="62"/>
    </location>
</feature>
<feature type="transmembrane region" description="Helical" evidence="1">
    <location>
        <begin position="189"/>
        <end position="209"/>
    </location>
</feature>
<evidence type="ECO:0000259" key="3">
    <source>
        <dbReference type="Pfam" id="PF07786"/>
    </source>
</evidence>
<feature type="transmembrane region" description="Helical" evidence="1">
    <location>
        <begin position="156"/>
        <end position="177"/>
    </location>
</feature>
<keyword evidence="5" id="KW-1185">Reference proteome</keyword>
<dbReference type="PANTHER" id="PTHR30590:SF3">
    <property type="entry name" value="HYPOTHETICAL MEMBRANE SPANNING PROTEIN"/>
    <property type="match status" value="1"/>
</dbReference>
<dbReference type="InterPro" id="IPR012429">
    <property type="entry name" value="HGSNAT_cat"/>
</dbReference>
<sequence>MTRIVGIDIARGLAVLGMYGAHVGVTEPLVFTEPATWLDVVNGRSSILFALLAGVSIAIISGRTRPVDGTELRAARIRILVRAALIFAIGMLLIWLDTRIAVILPVYAVLFVAAIPVLRWRPRSLFVAAGILAIVSPILAAITTVLVPVADPVVDLLLTGHYPAVIWIVFVLVGLGVGRLDVTARVVQLRLLAVGAGLAVAGYGLGVAANRAVLESTAPVPVDIGMLATTEPHSGSPFEVVGSTGFALAVLALCLLVATRARIPLYPIAAVGSMALSAYTAHVVIVAIIGDGAFTQNDNGLYLAFIGGALVLCTGWALLFGRGPLERVLTWASNLAARTTRRART</sequence>
<protein>
    <recommendedName>
        <fullName evidence="6">DUF418 domain-containing protein</fullName>
    </recommendedName>
</protein>
<gene>
    <name evidence="4" type="ORF">GCM10010979_32820</name>
</gene>
<feature type="transmembrane region" description="Helical" evidence="1">
    <location>
        <begin position="301"/>
        <end position="320"/>
    </location>
</feature>
<evidence type="ECO:0000313" key="4">
    <source>
        <dbReference type="EMBL" id="GGB15647.1"/>
    </source>
</evidence>
<keyword evidence="1" id="KW-0472">Membrane</keyword>
<feature type="domain" description="DUF418" evidence="2">
    <location>
        <begin position="227"/>
        <end position="332"/>
    </location>
</feature>
<comment type="caution">
    <text evidence="4">The sequence shown here is derived from an EMBL/GenBank/DDBJ whole genome shotgun (WGS) entry which is preliminary data.</text>
</comment>
<proteinExistence type="predicted"/>
<feature type="transmembrane region" description="Helical" evidence="1">
    <location>
        <begin position="100"/>
        <end position="118"/>
    </location>
</feature>
<reference evidence="4" key="2">
    <citation type="submission" date="2020-09" db="EMBL/GenBank/DDBJ databases">
        <authorList>
            <person name="Sun Q."/>
            <person name="Zhou Y."/>
        </authorList>
    </citation>
    <scope>NUCLEOTIDE SEQUENCE</scope>
    <source>
        <strain evidence="4">CGMCC 1.12813</strain>
    </source>
</reference>
<feature type="transmembrane region" description="Helical" evidence="1">
    <location>
        <begin position="265"/>
        <end position="289"/>
    </location>
</feature>
<dbReference type="PANTHER" id="PTHR30590">
    <property type="entry name" value="INNER MEMBRANE PROTEIN"/>
    <property type="match status" value="1"/>
</dbReference>
<feature type="transmembrane region" description="Helical" evidence="1">
    <location>
        <begin position="74"/>
        <end position="94"/>
    </location>
</feature>
<evidence type="ECO:0000256" key="1">
    <source>
        <dbReference type="SAM" id="Phobius"/>
    </source>
</evidence>
<evidence type="ECO:0000259" key="2">
    <source>
        <dbReference type="Pfam" id="PF04235"/>
    </source>
</evidence>
<evidence type="ECO:0000313" key="5">
    <source>
        <dbReference type="Proteomes" id="UP000606922"/>
    </source>
</evidence>
<keyword evidence="1" id="KW-1133">Transmembrane helix</keyword>
<accession>A0A916STA9</accession>
<dbReference type="Pfam" id="PF04235">
    <property type="entry name" value="DUF418"/>
    <property type="match status" value="1"/>
</dbReference>
<dbReference type="Pfam" id="PF07786">
    <property type="entry name" value="HGSNAT_cat"/>
    <property type="match status" value="1"/>
</dbReference>
<evidence type="ECO:0008006" key="6">
    <source>
        <dbReference type="Google" id="ProtNLM"/>
    </source>
</evidence>
<dbReference type="EMBL" id="BMGB01000002">
    <property type="protein sequence ID" value="GGB15647.1"/>
    <property type="molecule type" value="Genomic_DNA"/>
</dbReference>
<dbReference type="InterPro" id="IPR052529">
    <property type="entry name" value="Bact_Transport_Assoc"/>
</dbReference>